<feature type="transmembrane region" description="Helical" evidence="9">
    <location>
        <begin position="88"/>
        <end position="111"/>
    </location>
</feature>
<dbReference type="OrthoDB" id="4540492at2759"/>
<keyword evidence="2 7" id="KW-0813">Transport</keyword>
<evidence type="ECO:0000256" key="6">
    <source>
        <dbReference type="ARBA" id="ARBA00023136"/>
    </source>
</evidence>
<feature type="transmembrane region" description="Helical" evidence="9">
    <location>
        <begin position="186"/>
        <end position="207"/>
    </location>
</feature>
<dbReference type="PROSITE" id="PS00216">
    <property type="entry name" value="SUGAR_TRANSPORT_1"/>
    <property type="match status" value="1"/>
</dbReference>
<dbReference type="AlphaFoldDB" id="A0A8S4MXH3"/>
<evidence type="ECO:0000256" key="7">
    <source>
        <dbReference type="RuleBase" id="RU003346"/>
    </source>
</evidence>
<keyword evidence="5 9" id="KW-1133">Transmembrane helix</keyword>
<dbReference type="PROSITE" id="PS50850">
    <property type="entry name" value="MFS"/>
    <property type="match status" value="1"/>
</dbReference>
<feature type="transmembrane region" description="Helical" evidence="9">
    <location>
        <begin position="495"/>
        <end position="517"/>
    </location>
</feature>
<feature type="transmembrane region" description="Helical" evidence="9">
    <location>
        <begin position="427"/>
        <end position="449"/>
    </location>
</feature>
<dbReference type="SUPFAM" id="SSF103473">
    <property type="entry name" value="MFS general substrate transporter"/>
    <property type="match status" value="1"/>
</dbReference>
<keyword evidence="3" id="KW-1003">Cell membrane</keyword>
<feature type="region of interest" description="Disordered" evidence="8">
    <location>
        <begin position="1"/>
        <end position="69"/>
    </location>
</feature>
<feature type="transmembrane region" description="Helical" evidence="9">
    <location>
        <begin position="248"/>
        <end position="268"/>
    </location>
</feature>
<accession>A0A8S4MXH3</accession>
<keyword evidence="4 9" id="KW-0812">Transmembrane</keyword>
<feature type="domain" description="Major facilitator superfamily (MFS) profile" evidence="10">
    <location>
        <begin position="96"/>
        <end position="548"/>
    </location>
</feature>
<evidence type="ECO:0000256" key="9">
    <source>
        <dbReference type="SAM" id="Phobius"/>
    </source>
</evidence>
<evidence type="ECO:0000256" key="3">
    <source>
        <dbReference type="ARBA" id="ARBA00022475"/>
    </source>
</evidence>
<comment type="similarity">
    <text evidence="7">Belongs to the major facilitator superfamily. Sugar transporter (TC 2.A.1.1) family.</text>
</comment>
<comment type="subcellular location">
    <subcellularLocation>
        <location evidence="1">Cell membrane</location>
        <topology evidence="1">Multi-pass membrane protein</topology>
    </subcellularLocation>
</comment>
<dbReference type="GO" id="GO:1990539">
    <property type="term" value="P:fructose import across plasma membrane"/>
    <property type="evidence" value="ECO:0007669"/>
    <property type="project" value="UniProtKB-ARBA"/>
</dbReference>
<protein>
    <recommendedName>
        <fullName evidence="10">Major facilitator superfamily (MFS) profile domain-containing protein</fullName>
    </recommendedName>
</protein>
<feature type="transmembrane region" description="Helical" evidence="9">
    <location>
        <begin position="523"/>
        <end position="542"/>
    </location>
</feature>
<feature type="transmembrane region" description="Helical" evidence="9">
    <location>
        <begin position="455"/>
        <end position="483"/>
    </location>
</feature>
<dbReference type="InterPro" id="IPR003663">
    <property type="entry name" value="Sugar/inositol_transpt"/>
</dbReference>
<dbReference type="Pfam" id="PF00083">
    <property type="entry name" value="Sugar_tr"/>
    <property type="match status" value="1"/>
</dbReference>
<evidence type="ECO:0000256" key="4">
    <source>
        <dbReference type="ARBA" id="ARBA00022692"/>
    </source>
</evidence>
<reference evidence="11" key="1">
    <citation type="submission" date="2022-03" db="EMBL/GenBank/DDBJ databases">
        <authorList>
            <person name="Martin C."/>
        </authorList>
    </citation>
    <scope>NUCLEOTIDE SEQUENCE</scope>
</reference>
<evidence type="ECO:0000256" key="5">
    <source>
        <dbReference type="ARBA" id="ARBA00022989"/>
    </source>
</evidence>
<feature type="compositionally biased region" description="Basic and acidic residues" evidence="8">
    <location>
        <begin position="47"/>
        <end position="63"/>
    </location>
</feature>
<dbReference type="InterPro" id="IPR005828">
    <property type="entry name" value="MFS_sugar_transport-like"/>
</dbReference>
<feature type="transmembrane region" description="Helical" evidence="9">
    <location>
        <begin position="398"/>
        <end position="420"/>
    </location>
</feature>
<dbReference type="InterPro" id="IPR020846">
    <property type="entry name" value="MFS_dom"/>
</dbReference>
<evidence type="ECO:0000259" key="10">
    <source>
        <dbReference type="PROSITE" id="PS50850"/>
    </source>
</evidence>
<comment type="caution">
    <text evidence="11">The sequence shown here is derived from an EMBL/GenBank/DDBJ whole genome shotgun (WGS) entry which is preliminary data.</text>
</comment>
<feature type="compositionally biased region" description="Basic and acidic residues" evidence="8">
    <location>
        <begin position="1"/>
        <end position="14"/>
    </location>
</feature>
<dbReference type="InterPro" id="IPR045263">
    <property type="entry name" value="GLUT"/>
</dbReference>
<dbReference type="PROSITE" id="PS00217">
    <property type="entry name" value="SUGAR_TRANSPORT_2"/>
    <property type="match status" value="1"/>
</dbReference>
<evidence type="ECO:0000256" key="8">
    <source>
        <dbReference type="SAM" id="MobiDB-lite"/>
    </source>
</evidence>
<dbReference type="GO" id="GO:0005353">
    <property type="term" value="F:fructose transmembrane transporter activity"/>
    <property type="evidence" value="ECO:0007669"/>
    <property type="project" value="UniProtKB-ARBA"/>
</dbReference>
<proteinExistence type="inferred from homology"/>
<dbReference type="PANTHER" id="PTHR23503:SF8">
    <property type="entry name" value="FACILITATED GLUCOSE TRANSPORTER PROTEIN 1"/>
    <property type="match status" value="1"/>
</dbReference>
<dbReference type="NCBIfam" id="TIGR00879">
    <property type="entry name" value="SP"/>
    <property type="match status" value="1"/>
</dbReference>
<evidence type="ECO:0000313" key="11">
    <source>
        <dbReference type="EMBL" id="CAH1773517.1"/>
    </source>
</evidence>
<name>A0A8S4MXH3_OWEFU</name>
<dbReference type="Proteomes" id="UP000749559">
    <property type="component" value="Unassembled WGS sequence"/>
</dbReference>
<gene>
    <name evidence="11" type="ORF">OFUS_LOCUS1106</name>
</gene>
<dbReference type="InterPro" id="IPR005829">
    <property type="entry name" value="Sugar_transporter_CS"/>
</dbReference>
<organism evidence="11 12">
    <name type="scientific">Owenia fusiformis</name>
    <name type="common">Polychaete worm</name>
    <dbReference type="NCBI Taxonomy" id="6347"/>
    <lineage>
        <taxon>Eukaryota</taxon>
        <taxon>Metazoa</taxon>
        <taxon>Spiralia</taxon>
        <taxon>Lophotrochozoa</taxon>
        <taxon>Annelida</taxon>
        <taxon>Polychaeta</taxon>
        <taxon>Sedentaria</taxon>
        <taxon>Canalipalpata</taxon>
        <taxon>Sabellida</taxon>
        <taxon>Oweniida</taxon>
        <taxon>Oweniidae</taxon>
        <taxon>Owenia</taxon>
    </lineage>
</organism>
<feature type="transmembrane region" description="Helical" evidence="9">
    <location>
        <begin position="280"/>
        <end position="299"/>
    </location>
</feature>
<keyword evidence="12" id="KW-1185">Reference proteome</keyword>
<evidence type="ECO:0000313" key="12">
    <source>
        <dbReference type="Proteomes" id="UP000749559"/>
    </source>
</evidence>
<keyword evidence="6 9" id="KW-0472">Membrane</keyword>
<dbReference type="GO" id="GO:0005886">
    <property type="term" value="C:plasma membrane"/>
    <property type="evidence" value="ECO:0007669"/>
    <property type="project" value="UniProtKB-SubCell"/>
</dbReference>
<dbReference type="FunFam" id="1.20.1250.20:FF:001511">
    <property type="entry name" value="Solute carrier family 2, facilitated glucose transporter member 5"/>
    <property type="match status" value="1"/>
</dbReference>
<evidence type="ECO:0000256" key="1">
    <source>
        <dbReference type="ARBA" id="ARBA00004651"/>
    </source>
</evidence>
<dbReference type="PRINTS" id="PR00171">
    <property type="entry name" value="SUGRTRNSPORT"/>
</dbReference>
<dbReference type="PANTHER" id="PTHR23503">
    <property type="entry name" value="SOLUTE CARRIER FAMILY 2"/>
    <property type="match status" value="1"/>
</dbReference>
<dbReference type="EMBL" id="CAIIXF020000001">
    <property type="protein sequence ID" value="CAH1773517.1"/>
    <property type="molecule type" value="Genomic_DNA"/>
</dbReference>
<feature type="transmembrane region" description="Helical" evidence="9">
    <location>
        <begin position="156"/>
        <end position="179"/>
    </location>
</feature>
<feature type="transmembrane region" description="Helical" evidence="9">
    <location>
        <begin position="213"/>
        <end position="236"/>
    </location>
</feature>
<dbReference type="InterPro" id="IPR036259">
    <property type="entry name" value="MFS_trans_sf"/>
</dbReference>
<dbReference type="Gene3D" id="1.20.1250.20">
    <property type="entry name" value="MFS general substrate transporter like domains"/>
    <property type="match status" value="1"/>
</dbReference>
<evidence type="ECO:0000256" key="2">
    <source>
        <dbReference type="ARBA" id="ARBA00022448"/>
    </source>
</evidence>
<sequence length="615" mass="68208">MENPKDGEDVEMHPVNDINNPNDKLLNRQRHASRASTCSQRSQRSLKRLDSDVEHTIDPDQKGVSKRKISVSRPEYHEHLKGIMGQGLSINLVFTAFIICFGSSFIIGYNIGVLNQPANLIQDFYNYTYNFDRRPDANYGVNGTDKLISQTALTTLWSLSTTFFLLGGMLGNICVGFVAEKIGRKWSIMVAHIFAFIGSAIMTPTLAARSPEMVMIGRFFIGINCGLSMGLAPMFLSEITPVNLRGAFGTCHQLAITIGIFLSSVFGLEQLLGTVNRWPYLLLLNIVPAFVSLVILPFLPESPRYLFLAKRQQDLAKKSLQFYRKRDNVSAEIEEMETEAHAAAKVEAYSMKKVLTDKSLRWPLIICVALQAAQQLSGINAIFFYSGSIFENAQVKDIPMAVLGTNAVNVGMTIVSVLIMDKLGRRVLLIFPMGLMIFTCILITVSLSLQDKVAGMSYVSIGCVIGYVIGFAVGLGPIPLMIGAELFRQGPRPQAMALGGLMNWFCNLLISISFPLIQESLKQYTFIIFIILLTLFLVFIIFKVPETKNRTIEEIANDFAPDGEHIAVEEVMDDNAGGNGEMMPLKSTQPDDVKILDSSIVSPIYFLDYVKEPQS</sequence>
<feature type="compositionally biased region" description="Polar residues" evidence="8">
    <location>
        <begin position="34"/>
        <end position="43"/>
    </location>
</feature>